<dbReference type="InterPro" id="IPR019819">
    <property type="entry name" value="Carboxylesterase_B_CS"/>
</dbReference>
<evidence type="ECO:0000313" key="8">
    <source>
        <dbReference type="EMBL" id="THH21416.1"/>
    </source>
</evidence>
<dbReference type="Pfam" id="PF01204">
    <property type="entry name" value="Trehalase"/>
    <property type="match status" value="2"/>
</dbReference>
<dbReference type="Gene3D" id="3.40.50.1820">
    <property type="entry name" value="alpha/beta hydrolase"/>
    <property type="match status" value="1"/>
</dbReference>
<dbReference type="PRINTS" id="PR00744">
    <property type="entry name" value="GLHYDRLASE37"/>
</dbReference>
<dbReference type="PROSITE" id="PS00928">
    <property type="entry name" value="TREHALASE_2"/>
    <property type="match status" value="1"/>
</dbReference>
<dbReference type="InterPro" id="IPR001661">
    <property type="entry name" value="Glyco_hydro_37"/>
</dbReference>
<feature type="compositionally biased region" description="Low complexity" evidence="6">
    <location>
        <begin position="692"/>
        <end position="720"/>
    </location>
</feature>
<dbReference type="InterPro" id="IPR019826">
    <property type="entry name" value="Carboxylesterase_B_AS"/>
</dbReference>
<dbReference type="GO" id="GO:0005993">
    <property type="term" value="P:trehalose catabolic process"/>
    <property type="evidence" value="ECO:0007669"/>
    <property type="project" value="TreeGrafter"/>
</dbReference>
<dbReference type="InterPro" id="IPR008928">
    <property type="entry name" value="6-hairpin_glycosidase_sf"/>
</dbReference>
<dbReference type="PANTHER" id="PTHR23403">
    <property type="entry name" value="TREHALASE"/>
    <property type="match status" value="1"/>
</dbReference>
<evidence type="ECO:0000256" key="5">
    <source>
        <dbReference type="RuleBase" id="RU361180"/>
    </source>
</evidence>
<proteinExistence type="inferred from homology"/>
<evidence type="ECO:0000313" key="9">
    <source>
        <dbReference type="Proteomes" id="UP000310158"/>
    </source>
</evidence>
<comment type="catalytic activity">
    <reaction evidence="5">
        <text>alpha,alpha-trehalose + H2O = alpha-D-glucose + beta-D-glucose</text>
        <dbReference type="Rhea" id="RHEA:32675"/>
        <dbReference type="ChEBI" id="CHEBI:15377"/>
        <dbReference type="ChEBI" id="CHEBI:15903"/>
        <dbReference type="ChEBI" id="CHEBI:16551"/>
        <dbReference type="ChEBI" id="CHEBI:17925"/>
        <dbReference type="EC" id="3.2.1.28"/>
    </reaction>
</comment>
<evidence type="ECO:0000256" key="2">
    <source>
        <dbReference type="ARBA" id="ARBA00005964"/>
    </source>
</evidence>
<comment type="similarity">
    <text evidence="2">Belongs to the type-B carboxylesterase/lipase family.</text>
</comment>
<feature type="domain" description="Carboxylesterase type B" evidence="7">
    <location>
        <begin position="769"/>
        <end position="1212"/>
    </location>
</feature>
<name>A0A4S4M7V8_9AGAM</name>
<sequence>MLQASRASTSGSAVSIASSTASAFTSATSAALGRSSSGIPSIAVSTVIASPTAPLTATLPSQVALPPHQAWCPSEIFCAGPLLQTVNVAGLYSDPKTFVDKPTNGSSQAVLSAFSAINSTNVTEGDVLDFVDSNFRGEGGELEALALANFNPTPAFLNNVTDPLLKAWSQTVHGYWTQLIRGTNESVLCSQGSSSRCESTLIPLNHTFVVPGGRFREQYYWDSFWIIEGLLKSELYDIVNATLQNFMDEIETIGFIPNGGRIYYLNRSQPPLFIQMLSNYVAASNDTSILGRALPLAERELAWWKANRSLNVTSPFTNRTYEMARYAVNNSAPRPESYLTDYTTANDPNMTALNEDQRSELYSELASGAETGWDYTSRFLAEPSAGGTNNTNIALRTLNVKNTIPICLNSILYKANLALADLYSISNLSNATATSQHRSTAASIREGILDLFWDQSKLAFYDFNLTSDSRNSIYTAANFYPLWVGIVPPEILNNASNAFGYFASINMVLNRYNGTFPTTFLETGLQWDAPNAWPPHHGQLGLDESALPGQPLGPGLNATKTGPSADISKMNGTVVNGGNATEGEGWRDALARELANRYFSSAFCSWYSTGGSIPNMLPRLSDQALNVSNSVNNTGNMFEKFSYTNLDQAGSGGEYTVQAGFGWTNGVVLWVASTFGQQLAVPQCPNPLLEASTTTGGSSTSSGANVSSTTSSGTSAQTGGTVSISAFSTPSLWIDTLVMLKLRTVAAAVATHALLSAATPMIPFLAPAPTVQLDEATFTGFTKGQTEQYLGIPFAHPPTGDRRFRLPEPLPAYQGYQKATGFGPSCPQQPMVLPSWVNSAMSKVLNGIVSTMYSAVTPEDEDCLTINVVKPANADPRSKLPVVVWIFGGGFEIGGTATYDGGSVVQRSLDLKQPVVFVSMNYRLTALGFLAGKEVKEAGVGNLGLQDQRLALRWVRKYVSQFGGDPDKVTIWGESAGAISVALQMITNGGNTEGLFRGAIMQSGGPIPVGDITHGQNYYDDIVARTGCQKSKDTLQCLREVPFETLKGAIDQSPNFFAYQGLVLAWLPRVDGVFLTAPPQHLVLQGSVANIPFISGITTQHTHEYLKTYMLPEAKDSEIDLMLRYYPDDPRQGCPFDTGMENAISPQFKRVAAIQGDVVFHGPRRFFLKQLAQKQKAWAFISKRAKDTPFVGSAHATDLLNSFGVGELKDYVIRFTNNLDPNGRVGMGIPWPQYDLSKPKALVFQDSSFFPLKIVDDNYRAKALDFVGNLSLLHPI</sequence>
<keyword evidence="3 5" id="KW-0378">Hydrolase</keyword>
<evidence type="ECO:0000256" key="1">
    <source>
        <dbReference type="ARBA" id="ARBA00005615"/>
    </source>
</evidence>
<dbReference type="PROSITE" id="PS00122">
    <property type="entry name" value="CARBOXYLESTERASE_B_1"/>
    <property type="match status" value="1"/>
</dbReference>
<dbReference type="Proteomes" id="UP000310158">
    <property type="component" value="Unassembled WGS sequence"/>
</dbReference>
<dbReference type="InterPro" id="IPR012341">
    <property type="entry name" value="6hp_glycosidase-like_sf"/>
</dbReference>
<dbReference type="PROSITE" id="PS00941">
    <property type="entry name" value="CARBOXYLESTERASE_B_2"/>
    <property type="match status" value="1"/>
</dbReference>
<dbReference type="GO" id="GO:0004555">
    <property type="term" value="F:alpha,alpha-trehalase activity"/>
    <property type="evidence" value="ECO:0007669"/>
    <property type="project" value="UniProtKB-EC"/>
</dbReference>
<reference evidence="8 9" key="1">
    <citation type="submission" date="2019-02" db="EMBL/GenBank/DDBJ databases">
        <title>Genome sequencing of the rare red list fungi Bondarzewia mesenterica.</title>
        <authorList>
            <person name="Buettner E."/>
            <person name="Kellner H."/>
        </authorList>
    </citation>
    <scope>NUCLEOTIDE SEQUENCE [LARGE SCALE GENOMIC DNA]</scope>
    <source>
        <strain evidence="8 9">DSM 108281</strain>
    </source>
</reference>
<organism evidence="8 9">
    <name type="scientific">Bondarzewia mesenterica</name>
    <dbReference type="NCBI Taxonomy" id="1095465"/>
    <lineage>
        <taxon>Eukaryota</taxon>
        <taxon>Fungi</taxon>
        <taxon>Dikarya</taxon>
        <taxon>Basidiomycota</taxon>
        <taxon>Agaricomycotina</taxon>
        <taxon>Agaricomycetes</taxon>
        <taxon>Russulales</taxon>
        <taxon>Bondarzewiaceae</taxon>
        <taxon>Bondarzewia</taxon>
    </lineage>
</organism>
<dbReference type="AlphaFoldDB" id="A0A4S4M7V8"/>
<dbReference type="Pfam" id="PF00135">
    <property type="entry name" value="COesterase"/>
    <property type="match status" value="1"/>
</dbReference>
<comment type="similarity">
    <text evidence="1 5">Belongs to the glycosyl hydrolase 37 family.</text>
</comment>
<dbReference type="EMBL" id="SGPL01000003">
    <property type="protein sequence ID" value="THH21416.1"/>
    <property type="molecule type" value="Genomic_DNA"/>
</dbReference>
<evidence type="ECO:0000256" key="4">
    <source>
        <dbReference type="ARBA" id="ARBA00023295"/>
    </source>
</evidence>
<feature type="region of interest" description="Disordered" evidence="6">
    <location>
        <begin position="691"/>
        <end position="720"/>
    </location>
</feature>
<accession>A0A4S4M7V8</accession>
<dbReference type="OrthoDB" id="3542292at2759"/>
<dbReference type="EC" id="3.2.1.28" evidence="5"/>
<comment type="caution">
    <text evidence="8">The sequence shown here is derived from an EMBL/GenBank/DDBJ whole genome shotgun (WGS) entry which is preliminary data.</text>
</comment>
<evidence type="ECO:0000256" key="3">
    <source>
        <dbReference type="ARBA" id="ARBA00022801"/>
    </source>
</evidence>
<gene>
    <name evidence="8" type="ORF">EW146_g168</name>
</gene>
<dbReference type="SUPFAM" id="SSF48208">
    <property type="entry name" value="Six-hairpin glycosidases"/>
    <property type="match status" value="1"/>
</dbReference>
<dbReference type="InterPro" id="IPR002018">
    <property type="entry name" value="CarbesteraseB"/>
</dbReference>
<dbReference type="InterPro" id="IPR018232">
    <property type="entry name" value="Glyco_hydro_37_CS"/>
</dbReference>
<dbReference type="InterPro" id="IPR029058">
    <property type="entry name" value="AB_hydrolase_fold"/>
</dbReference>
<dbReference type="SUPFAM" id="SSF53474">
    <property type="entry name" value="alpha/beta-Hydrolases"/>
    <property type="match status" value="1"/>
</dbReference>
<keyword evidence="9" id="KW-1185">Reference proteome</keyword>
<evidence type="ECO:0000259" key="7">
    <source>
        <dbReference type="Pfam" id="PF00135"/>
    </source>
</evidence>
<keyword evidence="4 5" id="KW-0326">Glycosidase</keyword>
<dbReference type="PANTHER" id="PTHR23403:SF1">
    <property type="entry name" value="TREHALASE"/>
    <property type="match status" value="1"/>
</dbReference>
<evidence type="ECO:0000256" key="6">
    <source>
        <dbReference type="SAM" id="MobiDB-lite"/>
    </source>
</evidence>
<dbReference type="Gene3D" id="1.50.10.10">
    <property type="match status" value="1"/>
</dbReference>
<protein>
    <recommendedName>
        <fullName evidence="5">Trehalase</fullName>
        <ecNumber evidence="5">3.2.1.28</ecNumber>
    </recommendedName>
    <alternativeName>
        <fullName evidence="5">Alpha-trehalose glucohydrolase</fullName>
    </alternativeName>
</protein>